<dbReference type="PANTHER" id="PTHR33121">
    <property type="entry name" value="CYCLIC DI-GMP PHOSPHODIESTERASE PDEF"/>
    <property type="match status" value="1"/>
</dbReference>
<dbReference type="Proteomes" id="UP000094609">
    <property type="component" value="Chromosome"/>
</dbReference>
<dbReference type="PROSITE" id="PS50887">
    <property type="entry name" value="GGDEF"/>
    <property type="match status" value="1"/>
</dbReference>
<dbReference type="AlphaFoldDB" id="A0A1D7TM28"/>
<dbReference type="SUPFAM" id="SSF141868">
    <property type="entry name" value="EAL domain-like"/>
    <property type="match status" value="1"/>
</dbReference>
<dbReference type="Gene3D" id="3.30.70.270">
    <property type="match status" value="1"/>
</dbReference>
<gene>
    <name evidence="3" type="ORF">SHALO_2298</name>
</gene>
<evidence type="ECO:0000313" key="4">
    <source>
        <dbReference type="Proteomes" id="UP000094609"/>
    </source>
</evidence>
<dbReference type="PROSITE" id="PS50883">
    <property type="entry name" value="EAL"/>
    <property type="match status" value="1"/>
</dbReference>
<dbReference type="InterPro" id="IPR001633">
    <property type="entry name" value="EAL_dom"/>
</dbReference>
<dbReference type="CDD" id="cd01948">
    <property type="entry name" value="EAL"/>
    <property type="match status" value="1"/>
</dbReference>
<feature type="domain" description="GGDEF" evidence="2">
    <location>
        <begin position="426"/>
        <end position="558"/>
    </location>
</feature>
<dbReference type="PATRIC" id="fig|1193502.14.peg.2327"/>
<dbReference type="InterPro" id="IPR000160">
    <property type="entry name" value="GGDEF_dom"/>
</dbReference>
<dbReference type="InterPro" id="IPR035919">
    <property type="entry name" value="EAL_sf"/>
</dbReference>
<evidence type="ECO:0000313" key="3">
    <source>
        <dbReference type="EMBL" id="AOO66058.1"/>
    </source>
</evidence>
<dbReference type="PANTHER" id="PTHR33121:SF76">
    <property type="entry name" value="SIGNALING PROTEIN"/>
    <property type="match status" value="1"/>
</dbReference>
<dbReference type="STRING" id="1193502.SHALO_2298"/>
<protein>
    <submittedName>
        <fullName evidence="3">Diguanylate cyclase</fullName>
    </submittedName>
</protein>
<dbReference type="SUPFAM" id="SSF55073">
    <property type="entry name" value="Nucleotide cyclase"/>
    <property type="match status" value="1"/>
</dbReference>
<dbReference type="SUPFAM" id="SSF54631">
    <property type="entry name" value="CBS-domain pair"/>
    <property type="match status" value="1"/>
</dbReference>
<name>A0A1D7TM28_9BACT</name>
<dbReference type="SMART" id="SM00267">
    <property type="entry name" value="GGDEF"/>
    <property type="match status" value="1"/>
</dbReference>
<dbReference type="EMBL" id="CP017111">
    <property type="protein sequence ID" value="AOO66058.1"/>
    <property type="molecule type" value="Genomic_DNA"/>
</dbReference>
<dbReference type="InterPro" id="IPR029787">
    <property type="entry name" value="Nucleotide_cyclase"/>
</dbReference>
<evidence type="ECO:0000259" key="1">
    <source>
        <dbReference type="PROSITE" id="PS50883"/>
    </source>
</evidence>
<accession>A0A1D7TM28</accession>
<reference evidence="4" key="1">
    <citation type="submission" date="2016-08" db="EMBL/GenBank/DDBJ databases">
        <title>Complete genome sequence of the organohalide-respiring Epsilonproteobacterium Sulfurospirillum halorespirans.</title>
        <authorList>
            <person name="Goris T."/>
            <person name="Zimmermann J."/>
            <person name="Schenz B."/>
            <person name="Lemos M."/>
            <person name="Hackermueller J."/>
            <person name="Diekert G."/>
        </authorList>
    </citation>
    <scope>NUCLEOTIDE SEQUENCE [LARGE SCALE GENOMIC DNA]</scope>
    <source>
        <strain>DSM 13726</strain>
        <strain evidence="4">PCE-M2</strain>
    </source>
</reference>
<sequence length="591" mass="67227">MFNDKWQKLVEVADFAFQPIVNIYTGKLYAVEALIRNYEPAGFTTIDCIFDTAYSEKALYMIDVKLREKAIHKFSLLPFSKHIKLFYNLDNRITMMPDFKSGYTCELLSTYEMDTSNICFELSEKHQVGMYAGVDKLVLNLYKQQGYKMAIDDFGVGFSGLQMLFNADPNFIKIDRFFISDIHLSKKKKLFVNSIVQIAQAMGIFTIAEGVECEEEYIECKKLGCNMVQGYFVQRPTLNVHEISPSYEHLKMVSQNDKRKSGKIANIDKYLQKSHTVFIDSHINEVYDVLKSDKKIHFVPVLAHDLTPLGIIKDMDIKAYIYSNYGKALLYNMTQGSLKKIISHCGRADINDPIEKILKIYAFDDDNDAILITENEKYVGFLSSKVLLDIVNEKNIVDAKDQNPLTGLSGNRIINEFVANAVDGKEKVMMAYFDFDNFKPFNDYYGFRKGDRAITLFADILRSSVGFDECLVGHVGGDDFFLGWSLKDEDSFEKVYGIILEIVSKFAEDIKSFYCEQGLSTGYIMAKNRDGVIQQFSLMTVSAAVICHGFGYQHDLDDNELNEIFGVLKKSAKASPNHIACVDLGVINHCK</sequence>
<feature type="domain" description="EAL" evidence="1">
    <location>
        <begin position="1"/>
        <end position="250"/>
    </location>
</feature>
<organism evidence="3 4">
    <name type="scientific">Sulfurospirillum halorespirans DSM 13726</name>
    <dbReference type="NCBI Taxonomy" id="1193502"/>
    <lineage>
        <taxon>Bacteria</taxon>
        <taxon>Pseudomonadati</taxon>
        <taxon>Campylobacterota</taxon>
        <taxon>Epsilonproteobacteria</taxon>
        <taxon>Campylobacterales</taxon>
        <taxon>Sulfurospirillaceae</taxon>
        <taxon>Sulfurospirillum</taxon>
    </lineage>
</organism>
<proteinExistence type="predicted"/>
<evidence type="ECO:0000259" key="2">
    <source>
        <dbReference type="PROSITE" id="PS50887"/>
    </source>
</evidence>
<dbReference type="Pfam" id="PF00990">
    <property type="entry name" value="GGDEF"/>
    <property type="match status" value="1"/>
</dbReference>
<dbReference type="InterPro" id="IPR050706">
    <property type="entry name" value="Cyclic-di-GMP_PDE-like"/>
</dbReference>
<dbReference type="SMART" id="SM00052">
    <property type="entry name" value="EAL"/>
    <property type="match status" value="1"/>
</dbReference>
<dbReference type="Gene3D" id="3.20.20.450">
    <property type="entry name" value="EAL domain"/>
    <property type="match status" value="1"/>
</dbReference>
<dbReference type="InterPro" id="IPR046342">
    <property type="entry name" value="CBS_dom_sf"/>
</dbReference>
<dbReference type="NCBIfam" id="TIGR00254">
    <property type="entry name" value="GGDEF"/>
    <property type="match status" value="1"/>
</dbReference>
<dbReference type="Pfam" id="PF00563">
    <property type="entry name" value="EAL"/>
    <property type="match status" value="1"/>
</dbReference>
<dbReference type="InterPro" id="IPR043128">
    <property type="entry name" value="Rev_trsase/Diguanyl_cyclase"/>
</dbReference>
<dbReference type="GO" id="GO:0071111">
    <property type="term" value="F:cyclic-guanylate-specific phosphodiesterase activity"/>
    <property type="evidence" value="ECO:0007669"/>
    <property type="project" value="InterPro"/>
</dbReference>
<keyword evidence="4" id="KW-1185">Reference proteome</keyword>
<dbReference type="KEGG" id="shal:SHALO_2298"/>